<dbReference type="InterPro" id="IPR006680">
    <property type="entry name" value="Amidohydro-rel"/>
</dbReference>
<dbReference type="AlphaFoldDB" id="A0A1B7YAA6"/>
<feature type="domain" description="Amidohydrolase-related" evidence="2">
    <location>
        <begin position="73"/>
        <end position="424"/>
    </location>
</feature>
<name>A0A1B7YAA6_COLHI</name>
<dbReference type="VEuPathDB" id="FungiDB:CH63R_07573"/>
<evidence type="ECO:0000313" key="3">
    <source>
        <dbReference type="EMBL" id="OBR08808.1"/>
    </source>
</evidence>
<protein>
    <submittedName>
        <fullName evidence="3">Amidohydrolase</fullName>
    </submittedName>
</protein>
<evidence type="ECO:0000313" key="4">
    <source>
        <dbReference type="Proteomes" id="UP000092177"/>
    </source>
</evidence>
<dbReference type="Proteomes" id="UP000092177">
    <property type="component" value="Chromosome 5"/>
</dbReference>
<dbReference type="InterPro" id="IPR032466">
    <property type="entry name" value="Metal_Hydrolase"/>
</dbReference>
<dbReference type="EMBL" id="LTAN01000005">
    <property type="protein sequence ID" value="OBR08808.1"/>
    <property type="molecule type" value="Genomic_DNA"/>
</dbReference>
<feature type="region of interest" description="Disordered" evidence="1">
    <location>
        <begin position="438"/>
        <end position="457"/>
    </location>
</feature>
<dbReference type="InterPro" id="IPR011059">
    <property type="entry name" value="Metal-dep_hydrolase_composite"/>
</dbReference>
<dbReference type="Gene3D" id="3.20.20.140">
    <property type="entry name" value="Metal-dependent hydrolases"/>
    <property type="match status" value="1"/>
</dbReference>
<dbReference type="Gene3D" id="2.30.40.10">
    <property type="entry name" value="Urease, subunit C, domain 1"/>
    <property type="match status" value="1"/>
</dbReference>
<dbReference type="GeneID" id="28866655"/>
<organism evidence="3 4">
    <name type="scientific">Colletotrichum higginsianum (strain IMI 349063)</name>
    <name type="common">Crucifer anthracnose fungus</name>
    <dbReference type="NCBI Taxonomy" id="759273"/>
    <lineage>
        <taxon>Eukaryota</taxon>
        <taxon>Fungi</taxon>
        <taxon>Dikarya</taxon>
        <taxon>Ascomycota</taxon>
        <taxon>Pezizomycotina</taxon>
        <taxon>Sordariomycetes</taxon>
        <taxon>Hypocreomycetidae</taxon>
        <taxon>Glomerellales</taxon>
        <taxon>Glomerellaceae</taxon>
        <taxon>Colletotrichum</taxon>
        <taxon>Colletotrichum destructivum species complex</taxon>
    </lineage>
</organism>
<keyword evidence="3" id="KW-0378">Hydrolase</keyword>
<evidence type="ECO:0000259" key="2">
    <source>
        <dbReference type="Pfam" id="PF01979"/>
    </source>
</evidence>
<feature type="compositionally biased region" description="Acidic residues" evidence="1">
    <location>
        <begin position="448"/>
        <end position="457"/>
    </location>
</feature>
<proteinExistence type="predicted"/>
<dbReference type="OrthoDB" id="5595695at2759"/>
<dbReference type="PANTHER" id="PTHR43135">
    <property type="entry name" value="ALPHA-D-RIBOSE 1-METHYLPHOSPHONATE 5-TRIPHOSPHATE DIPHOSPHATASE"/>
    <property type="match status" value="1"/>
</dbReference>
<dbReference type="Pfam" id="PF01979">
    <property type="entry name" value="Amidohydro_1"/>
    <property type="match status" value="1"/>
</dbReference>
<sequence length="457" mass="50645">MQPSDLVKMSREIISSRTTIHTSLLFNARRKTFDKDVSIIVDSTTGTIEDVYQRADGNDLAVNRRDIDLRGKVVMAGFVDAHTHVFLHSYDEASSTVQMRDESIVERIVRATNHLRAALLSGYTTYRDLGTEGMRSYDANLRDCVNRGLLPGPRLFVATECLASTGSYEVRHENTLAKLPRISDACDGPVGVRQAVRRRVGDGADIIKFYADYRRKVMRFPPPIQPPRAAIPFLPSDPNPAVVMFNQEEMDEIVREAKLGGLPVACHAGTARGALMAIKAGVDTIEHCNETTDEVFREMRRRGTIFVPTLAVLRNSPDFDNISKRVKRAHDLGVRLAAGGDTGAFPHGEGALEMELMIRAGVPVPDVLEACIIGGWESCGKKKSGFLFGSIEKGYRADIIALETDPRTDEGALRKVNFVMKDARVWKRDGRPVDFVEEQAETRPASGSEEESDWVLI</sequence>
<dbReference type="SUPFAM" id="SSF51338">
    <property type="entry name" value="Composite domain of metallo-dependent hydrolases"/>
    <property type="match status" value="1"/>
</dbReference>
<dbReference type="CDD" id="cd01299">
    <property type="entry name" value="Met_dep_hydrolase_A"/>
    <property type="match status" value="1"/>
</dbReference>
<evidence type="ECO:0000256" key="1">
    <source>
        <dbReference type="SAM" id="MobiDB-lite"/>
    </source>
</evidence>
<dbReference type="PANTHER" id="PTHR43135:SF3">
    <property type="entry name" value="ALPHA-D-RIBOSE 1-METHYLPHOSPHONATE 5-TRIPHOSPHATE DIPHOSPHATASE"/>
    <property type="match status" value="1"/>
</dbReference>
<reference evidence="4" key="1">
    <citation type="journal article" date="2017" name="BMC Genomics">
        <title>Gapless genome assembly of Colletotrichum higginsianum reveals chromosome structure and association of transposable elements with secondary metabolite gene clusters.</title>
        <authorList>
            <person name="Dallery J.-F."/>
            <person name="Lapalu N."/>
            <person name="Zampounis A."/>
            <person name="Pigne S."/>
            <person name="Luyten I."/>
            <person name="Amselem J."/>
            <person name="Wittenberg A.H.J."/>
            <person name="Zhou S."/>
            <person name="de Queiroz M.V."/>
            <person name="Robin G.P."/>
            <person name="Auger A."/>
            <person name="Hainaut M."/>
            <person name="Henrissat B."/>
            <person name="Kim K.-T."/>
            <person name="Lee Y.-H."/>
            <person name="Lespinet O."/>
            <person name="Schwartz D.C."/>
            <person name="Thon M.R."/>
            <person name="O'Connell R.J."/>
        </authorList>
    </citation>
    <scope>NUCLEOTIDE SEQUENCE [LARGE SCALE GENOMIC DNA]</scope>
    <source>
        <strain evidence="4">IMI 349063</strain>
    </source>
</reference>
<dbReference type="InterPro" id="IPR057744">
    <property type="entry name" value="OTAase-like"/>
</dbReference>
<dbReference type="KEGG" id="chig:CH63R_07573"/>
<comment type="caution">
    <text evidence="3">The sequence shown here is derived from an EMBL/GenBank/DDBJ whole genome shotgun (WGS) entry which is preliminary data.</text>
</comment>
<dbReference type="SUPFAM" id="SSF51556">
    <property type="entry name" value="Metallo-dependent hydrolases"/>
    <property type="match status" value="1"/>
</dbReference>
<dbReference type="RefSeq" id="XP_018157326.1">
    <property type="nucleotide sequence ID" value="XM_018302548.1"/>
</dbReference>
<keyword evidence="4" id="KW-1185">Reference proteome</keyword>
<accession>A0A1B7YAA6</accession>
<gene>
    <name evidence="3" type="ORF">CH63R_07573</name>
</gene>
<dbReference type="GO" id="GO:0016810">
    <property type="term" value="F:hydrolase activity, acting on carbon-nitrogen (but not peptide) bonds"/>
    <property type="evidence" value="ECO:0007669"/>
    <property type="project" value="InterPro"/>
</dbReference>
<dbReference type="InterPro" id="IPR051781">
    <property type="entry name" value="Metallo-dep_Hydrolase"/>
</dbReference>